<dbReference type="STRING" id="555088.DealDRAFT_3088"/>
<dbReference type="RefSeq" id="WP_008519152.1">
    <property type="nucleotide sequence ID" value="NZ_ACJM01000027.1"/>
</dbReference>
<name>C0GKS9_DETAL</name>
<dbReference type="PROSITE" id="PS51186">
    <property type="entry name" value="GNAT"/>
    <property type="match status" value="1"/>
</dbReference>
<comment type="caution">
    <text evidence="2">The sequence shown here is derived from an EMBL/GenBank/DDBJ whole genome shotgun (WGS) entry which is preliminary data.</text>
</comment>
<dbReference type="AlphaFoldDB" id="C0GKS9"/>
<evidence type="ECO:0000313" key="2">
    <source>
        <dbReference type="EMBL" id="EEG76048.1"/>
    </source>
</evidence>
<evidence type="ECO:0000259" key="1">
    <source>
        <dbReference type="PROSITE" id="PS51186"/>
    </source>
</evidence>
<dbReference type="InterPro" id="IPR000182">
    <property type="entry name" value="GNAT_dom"/>
</dbReference>
<dbReference type="Gene3D" id="3.40.630.30">
    <property type="match status" value="1"/>
</dbReference>
<protein>
    <recommendedName>
        <fullName evidence="1">N-acetyltransferase domain-containing protein</fullName>
    </recommendedName>
</protein>
<feature type="domain" description="N-acetyltransferase" evidence="1">
    <location>
        <begin position="2"/>
        <end position="200"/>
    </location>
</feature>
<dbReference type="PANTHER" id="PTHR42791:SF1">
    <property type="entry name" value="N-ACETYLTRANSFERASE DOMAIN-CONTAINING PROTEIN"/>
    <property type="match status" value="1"/>
</dbReference>
<sequence>MSTLYRLTKDDIPRAVECLKDAFKDDPLWAEVFRDDPNRERSLTNFFTIPLLYGMKYGKACATSQEIEGVAVWFPGKYANLSMWRLLLSGALPYGAKMGKETLRNLAIVSNQLGPDRKKLMKNKSYQYLMIIGVRGNTQGRGLGSKLMEEIKGDCDKKELHLYLETEKEENIAFYEKHGLRVLQKINFKKLDVPMWEMAREPNDDKL</sequence>
<dbReference type="Proteomes" id="UP000006443">
    <property type="component" value="Unassembled WGS sequence"/>
</dbReference>
<dbReference type="PANTHER" id="PTHR42791">
    <property type="entry name" value="GNAT FAMILY ACETYLTRANSFERASE"/>
    <property type="match status" value="1"/>
</dbReference>
<gene>
    <name evidence="2" type="ORF">DealDRAFT_3088</name>
</gene>
<dbReference type="InterPro" id="IPR052523">
    <property type="entry name" value="Trichothecene_AcTrans"/>
</dbReference>
<proteinExistence type="predicted"/>
<dbReference type="SUPFAM" id="SSF55729">
    <property type="entry name" value="Acyl-CoA N-acyltransferases (Nat)"/>
    <property type="match status" value="1"/>
</dbReference>
<organism evidence="2 3">
    <name type="scientific">Dethiobacter alkaliphilus AHT 1</name>
    <dbReference type="NCBI Taxonomy" id="555088"/>
    <lineage>
        <taxon>Bacteria</taxon>
        <taxon>Bacillati</taxon>
        <taxon>Bacillota</taxon>
        <taxon>Dethiobacteria</taxon>
        <taxon>Dethiobacterales</taxon>
        <taxon>Dethiobacteraceae</taxon>
        <taxon>Dethiobacter</taxon>
    </lineage>
</organism>
<evidence type="ECO:0000313" key="3">
    <source>
        <dbReference type="Proteomes" id="UP000006443"/>
    </source>
</evidence>
<dbReference type="EMBL" id="ACJM01000027">
    <property type="protein sequence ID" value="EEG76048.1"/>
    <property type="molecule type" value="Genomic_DNA"/>
</dbReference>
<dbReference type="GO" id="GO:0016747">
    <property type="term" value="F:acyltransferase activity, transferring groups other than amino-acyl groups"/>
    <property type="evidence" value="ECO:0007669"/>
    <property type="project" value="InterPro"/>
</dbReference>
<keyword evidence="3" id="KW-1185">Reference proteome</keyword>
<dbReference type="InterPro" id="IPR016181">
    <property type="entry name" value="Acyl_CoA_acyltransferase"/>
</dbReference>
<reference evidence="2 3" key="1">
    <citation type="submission" date="2009-02" db="EMBL/GenBank/DDBJ databases">
        <title>Sequencing of the draft genome and assembly of Dethiobacter alkaliphilus AHT 1.</title>
        <authorList>
            <consortium name="US DOE Joint Genome Institute (JGI-PGF)"/>
            <person name="Lucas S."/>
            <person name="Copeland A."/>
            <person name="Lapidus A."/>
            <person name="Glavina del Rio T."/>
            <person name="Dalin E."/>
            <person name="Tice H."/>
            <person name="Bruce D."/>
            <person name="Goodwin L."/>
            <person name="Pitluck S."/>
            <person name="Larimer F."/>
            <person name="Land M.L."/>
            <person name="Hauser L."/>
            <person name="Muyzer G."/>
        </authorList>
    </citation>
    <scope>NUCLEOTIDE SEQUENCE [LARGE SCALE GENOMIC DNA]</scope>
    <source>
        <strain evidence="2 3">AHT 1</strain>
    </source>
</reference>
<dbReference type="eggNOG" id="COG0456">
    <property type="taxonomic scope" value="Bacteria"/>
</dbReference>
<accession>C0GKS9</accession>
<dbReference type="Pfam" id="PF13508">
    <property type="entry name" value="Acetyltransf_7"/>
    <property type="match status" value="1"/>
</dbReference>